<dbReference type="InterPro" id="IPR036097">
    <property type="entry name" value="HisK_dim/P_sf"/>
</dbReference>
<dbReference type="Gene3D" id="6.10.340.10">
    <property type="match status" value="1"/>
</dbReference>
<dbReference type="SUPFAM" id="SSF55874">
    <property type="entry name" value="ATPase domain of HSP90 chaperone/DNA topoisomerase II/histidine kinase"/>
    <property type="match status" value="1"/>
</dbReference>
<evidence type="ECO:0000256" key="2">
    <source>
        <dbReference type="ARBA" id="ARBA00004370"/>
    </source>
</evidence>
<evidence type="ECO:0000256" key="3">
    <source>
        <dbReference type="ARBA" id="ARBA00012438"/>
    </source>
</evidence>
<dbReference type="Gene3D" id="3.30.565.10">
    <property type="entry name" value="Histidine kinase-like ATPase, C-terminal domain"/>
    <property type="match status" value="1"/>
</dbReference>
<dbReference type="SUPFAM" id="SSF47384">
    <property type="entry name" value="Homodimeric domain of signal transducing histidine kinase"/>
    <property type="match status" value="1"/>
</dbReference>
<evidence type="ECO:0000256" key="7">
    <source>
        <dbReference type="ARBA" id="ARBA00023012"/>
    </source>
</evidence>
<dbReference type="eggNOG" id="COG2205">
    <property type="taxonomic scope" value="Bacteria"/>
</dbReference>
<evidence type="ECO:0000256" key="1">
    <source>
        <dbReference type="ARBA" id="ARBA00000085"/>
    </source>
</evidence>
<dbReference type="SMART" id="SM00304">
    <property type="entry name" value="HAMP"/>
    <property type="match status" value="1"/>
</dbReference>
<dbReference type="GO" id="GO:0000155">
    <property type="term" value="F:phosphorelay sensor kinase activity"/>
    <property type="evidence" value="ECO:0007669"/>
    <property type="project" value="InterPro"/>
</dbReference>
<dbReference type="EMBL" id="DF820493">
    <property type="protein sequence ID" value="GAK31486.1"/>
    <property type="molecule type" value="Genomic_DNA"/>
</dbReference>
<keyword evidence="14" id="KW-1185">Reference proteome</keyword>
<dbReference type="CDD" id="cd00082">
    <property type="entry name" value="HisKA"/>
    <property type="match status" value="1"/>
</dbReference>
<dbReference type="PROSITE" id="PS50885">
    <property type="entry name" value="HAMP"/>
    <property type="match status" value="1"/>
</dbReference>
<dbReference type="InterPro" id="IPR050736">
    <property type="entry name" value="Sensor_HK_Regulatory"/>
</dbReference>
<feature type="transmembrane region" description="Helical" evidence="10">
    <location>
        <begin position="184"/>
        <end position="207"/>
    </location>
</feature>
<dbReference type="InterPro" id="IPR003594">
    <property type="entry name" value="HATPase_dom"/>
</dbReference>
<evidence type="ECO:0000313" key="13">
    <source>
        <dbReference type="EMBL" id="GAK31486.1"/>
    </source>
</evidence>
<keyword evidence="4" id="KW-0597">Phosphoprotein</keyword>
<dbReference type="Gene3D" id="1.10.287.130">
    <property type="match status" value="1"/>
</dbReference>
<dbReference type="CDD" id="cd06225">
    <property type="entry name" value="HAMP"/>
    <property type="match status" value="1"/>
</dbReference>
<dbReference type="PRINTS" id="PR00344">
    <property type="entry name" value="BCTRLSENSOR"/>
</dbReference>
<keyword evidence="8 10" id="KW-0472">Membrane</keyword>
<feature type="transmembrane region" description="Helical" evidence="10">
    <location>
        <begin position="20"/>
        <end position="39"/>
    </location>
</feature>
<dbReference type="FunFam" id="1.10.287.130:FF:000001">
    <property type="entry name" value="Two-component sensor histidine kinase"/>
    <property type="match status" value="1"/>
</dbReference>
<keyword evidence="7" id="KW-0902">Two-component regulatory system</keyword>
<keyword evidence="10" id="KW-1133">Transmembrane helix</keyword>
<sequence>MGYTVCVAFLELTMKLMYQQVLAFLTVTITALAIVGVLFTQFTTKMVEDNAYSQLNRFAVAIAEETMRFEEASGNFAYFDTSNLKTESTLLKVQGISFTLYGADQRTIYPTKERINTVKITNDEWQSLKNHKIIQKQSADERGARTLDVIKPFFDKKDRLVAVVVAREATSSVSDNLVMLRKNLFVAFLISTIAVIMLSFIFSRLIVNRLRLIQIVTRRVSDGDYSARAHLKGRDEVVALADDVNSMTSSLQSQADEIEEQEERRKEFMANASHEMRTPLTTISGIVEGLQYDVIPEDDKQHSYDLIKAEADRLARLVKDNLDYERLRQNKVVLKKEQFDAVQLLQRLMEQLRRKANLAGDKLIFEGEMEVLTYADRDRFTQIIFNIINNAIQFTENGEITVKAQRENGQAVFTITDTGIGMSEDQVSKIWERYYKADESRTKRGETGLGMAIIRQLVEVHEGTITVKSVLGKGTTFTVTIPDKK</sequence>
<evidence type="ECO:0000313" key="14">
    <source>
        <dbReference type="Proteomes" id="UP000030643"/>
    </source>
</evidence>
<dbReference type="InterPro" id="IPR005467">
    <property type="entry name" value="His_kinase_dom"/>
</dbReference>
<reference evidence="14" key="1">
    <citation type="journal article" date="2014" name="Genome Announc.">
        <title>Draft genome sequence of Weissella oryzae SG25T, isolated from fermented rice grains.</title>
        <authorList>
            <person name="Tanizawa Y."/>
            <person name="Fujisawa T."/>
            <person name="Mochizuki T."/>
            <person name="Kaminuma E."/>
            <person name="Suzuki Y."/>
            <person name="Nakamura Y."/>
            <person name="Tohno M."/>
        </authorList>
    </citation>
    <scope>NUCLEOTIDE SEQUENCE [LARGE SCALE GENOMIC DNA]</scope>
    <source>
        <strain evidence="14">DSM 25784 / JCM 18191 / LMG 30913 / SG25</strain>
    </source>
</reference>
<keyword evidence="10" id="KW-0812">Transmembrane</keyword>
<dbReference type="InterPro" id="IPR003661">
    <property type="entry name" value="HisK_dim/P_dom"/>
</dbReference>
<evidence type="ECO:0000259" key="11">
    <source>
        <dbReference type="PROSITE" id="PS50109"/>
    </source>
</evidence>
<dbReference type="AlphaFoldDB" id="A0A069D261"/>
<keyword evidence="9" id="KW-0175">Coiled coil</keyword>
<dbReference type="PROSITE" id="PS50109">
    <property type="entry name" value="HIS_KIN"/>
    <property type="match status" value="1"/>
</dbReference>
<dbReference type="STRING" id="1329250.WOSG25_100520"/>
<dbReference type="SMART" id="SM00388">
    <property type="entry name" value="HisKA"/>
    <property type="match status" value="1"/>
</dbReference>
<protein>
    <recommendedName>
        <fullName evidence="3">histidine kinase</fullName>
        <ecNumber evidence="3">2.7.13.3</ecNumber>
    </recommendedName>
</protein>
<dbReference type="InterPro" id="IPR036890">
    <property type="entry name" value="HATPase_C_sf"/>
</dbReference>
<dbReference type="InterPro" id="IPR003660">
    <property type="entry name" value="HAMP_dom"/>
</dbReference>
<feature type="coiled-coil region" evidence="9">
    <location>
        <begin position="335"/>
        <end position="362"/>
    </location>
</feature>
<gene>
    <name evidence="13" type="ORF">WOSG25_100520</name>
</gene>
<name>A0A069D261_WEIOS</name>
<dbReference type="Pfam" id="PF00512">
    <property type="entry name" value="HisKA"/>
    <property type="match status" value="1"/>
</dbReference>
<keyword evidence="5" id="KW-0808">Transferase</keyword>
<dbReference type="Proteomes" id="UP000030643">
    <property type="component" value="Unassembled WGS sequence"/>
</dbReference>
<feature type="domain" description="HAMP" evidence="12">
    <location>
        <begin position="204"/>
        <end position="256"/>
    </location>
</feature>
<dbReference type="InterPro" id="IPR004358">
    <property type="entry name" value="Sig_transdc_His_kin-like_C"/>
</dbReference>
<evidence type="ECO:0000256" key="4">
    <source>
        <dbReference type="ARBA" id="ARBA00022553"/>
    </source>
</evidence>
<dbReference type="FunFam" id="3.30.565.10:FF:000006">
    <property type="entry name" value="Sensor histidine kinase WalK"/>
    <property type="match status" value="1"/>
</dbReference>
<keyword evidence="6 13" id="KW-0418">Kinase</keyword>
<evidence type="ECO:0000256" key="8">
    <source>
        <dbReference type="ARBA" id="ARBA00023136"/>
    </source>
</evidence>
<dbReference type="EC" id="2.7.13.3" evidence="3"/>
<evidence type="ECO:0000256" key="6">
    <source>
        <dbReference type="ARBA" id="ARBA00022777"/>
    </source>
</evidence>
<feature type="coiled-coil region" evidence="9">
    <location>
        <begin position="244"/>
        <end position="271"/>
    </location>
</feature>
<comment type="subcellular location">
    <subcellularLocation>
        <location evidence="2">Membrane</location>
    </subcellularLocation>
</comment>
<accession>A0A069D261</accession>
<feature type="domain" description="Histidine kinase" evidence="11">
    <location>
        <begin position="271"/>
        <end position="485"/>
    </location>
</feature>
<dbReference type="GO" id="GO:0016020">
    <property type="term" value="C:membrane"/>
    <property type="evidence" value="ECO:0007669"/>
    <property type="project" value="UniProtKB-SubCell"/>
</dbReference>
<comment type="catalytic activity">
    <reaction evidence="1">
        <text>ATP + protein L-histidine = ADP + protein N-phospho-L-histidine.</text>
        <dbReference type="EC" id="2.7.13.3"/>
    </reaction>
</comment>
<evidence type="ECO:0000256" key="10">
    <source>
        <dbReference type="SAM" id="Phobius"/>
    </source>
</evidence>
<evidence type="ECO:0000256" key="5">
    <source>
        <dbReference type="ARBA" id="ARBA00022679"/>
    </source>
</evidence>
<dbReference type="SMART" id="SM00387">
    <property type="entry name" value="HATPase_c"/>
    <property type="match status" value="1"/>
</dbReference>
<dbReference type="PANTHER" id="PTHR43711">
    <property type="entry name" value="TWO-COMPONENT HISTIDINE KINASE"/>
    <property type="match status" value="1"/>
</dbReference>
<organism evidence="13 14">
    <name type="scientific">Weissella oryzae (strain DSM 25784 / JCM 18191 / LMG 30913 / SG25)</name>
    <dbReference type="NCBI Taxonomy" id="1329250"/>
    <lineage>
        <taxon>Bacteria</taxon>
        <taxon>Bacillati</taxon>
        <taxon>Bacillota</taxon>
        <taxon>Bacilli</taxon>
        <taxon>Lactobacillales</taxon>
        <taxon>Lactobacillaceae</taxon>
        <taxon>Weissella</taxon>
    </lineage>
</organism>
<proteinExistence type="predicted"/>
<evidence type="ECO:0000256" key="9">
    <source>
        <dbReference type="SAM" id="Coils"/>
    </source>
</evidence>
<dbReference type="PANTHER" id="PTHR43711:SF1">
    <property type="entry name" value="HISTIDINE KINASE 1"/>
    <property type="match status" value="1"/>
</dbReference>
<evidence type="ECO:0000259" key="12">
    <source>
        <dbReference type="PROSITE" id="PS50885"/>
    </source>
</evidence>
<dbReference type="Pfam" id="PF02518">
    <property type="entry name" value="HATPase_c"/>
    <property type="match status" value="1"/>
</dbReference>
<dbReference type="Pfam" id="PF00672">
    <property type="entry name" value="HAMP"/>
    <property type="match status" value="1"/>
</dbReference>
<dbReference type="SUPFAM" id="SSF158472">
    <property type="entry name" value="HAMP domain-like"/>
    <property type="match status" value="1"/>
</dbReference>